<keyword evidence="5" id="KW-1185">Reference proteome</keyword>
<evidence type="ECO:0000313" key="4">
    <source>
        <dbReference type="EMBL" id="MXP24212.1"/>
    </source>
</evidence>
<dbReference type="PROSITE" id="PS50977">
    <property type="entry name" value="HTH_TETR_2"/>
    <property type="match status" value="1"/>
</dbReference>
<dbReference type="InterPro" id="IPR001647">
    <property type="entry name" value="HTH_TetR"/>
</dbReference>
<dbReference type="EMBL" id="WMBR01000009">
    <property type="protein sequence ID" value="MXP24212.1"/>
    <property type="molecule type" value="Genomic_DNA"/>
</dbReference>
<dbReference type="RefSeq" id="WP_160904404.1">
    <property type="nucleotide sequence ID" value="NZ_CP102850.1"/>
</dbReference>
<accession>A0A6L7GXA6</accession>
<feature type="DNA-binding region" description="H-T-H motif" evidence="2">
    <location>
        <begin position="51"/>
        <end position="70"/>
    </location>
</feature>
<protein>
    <recommendedName>
        <fullName evidence="3">HTH tetR-type domain-containing protein</fullName>
    </recommendedName>
</protein>
<evidence type="ECO:0000256" key="2">
    <source>
        <dbReference type="PROSITE-ProRule" id="PRU00335"/>
    </source>
</evidence>
<dbReference type="InterPro" id="IPR009057">
    <property type="entry name" value="Homeodomain-like_sf"/>
</dbReference>
<dbReference type="SUPFAM" id="SSF46689">
    <property type="entry name" value="Homeodomain-like"/>
    <property type="match status" value="1"/>
</dbReference>
<feature type="domain" description="HTH tetR-type" evidence="3">
    <location>
        <begin position="29"/>
        <end position="88"/>
    </location>
</feature>
<gene>
    <name evidence="4" type="ORF">GIY30_23040</name>
</gene>
<evidence type="ECO:0000313" key="5">
    <source>
        <dbReference type="Proteomes" id="UP000475545"/>
    </source>
</evidence>
<evidence type="ECO:0000256" key="1">
    <source>
        <dbReference type="ARBA" id="ARBA00023125"/>
    </source>
</evidence>
<dbReference type="GO" id="GO:0003677">
    <property type="term" value="F:DNA binding"/>
    <property type="evidence" value="ECO:0007669"/>
    <property type="project" value="UniProtKB-UniRule"/>
</dbReference>
<evidence type="ECO:0000259" key="3">
    <source>
        <dbReference type="PROSITE" id="PS50977"/>
    </source>
</evidence>
<reference evidence="4 5" key="1">
    <citation type="submission" date="2019-11" db="EMBL/GenBank/DDBJ databases">
        <title>Gordonia sp. nov., a novel actinobacterium isolated from mangrove soil in Hainan.</title>
        <authorList>
            <person name="Huang X."/>
            <person name="Xie Y."/>
            <person name="Chu X."/>
            <person name="Xiao K."/>
        </authorList>
    </citation>
    <scope>NUCLEOTIDE SEQUENCE [LARGE SCALE GENOMIC DNA]</scope>
    <source>
        <strain evidence="4 5">HNM0687</strain>
    </source>
</reference>
<name>A0A6L7GXA6_9ACTN</name>
<proteinExistence type="predicted"/>
<dbReference type="Gene3D" id="1.10.357.10">
    <property type="entry name" value="Tetracycline Repressor, domain 2"/>
    <property type="match status" value="1"/>
</dbReference>
<dbReference type="AlphaFoldDB" id="A0A6L7GXA6"/>
<dbReference type="Proteomes" id="UP000475545">
    <property type="component" value="Unassembled WGS sequence"/>
</dbReference>
<organism evidence="4 5">
    <name type="scientific">Gordonia mangrovi</name>
    <dbReference type="NCBI Taxonomy" id="2665643"/>
    <lineage>
        <taxon>Bacteria</taxon>
        <taxon>Bacillati</taxon>
        <taxon>Actinomycetota</taxon>
        <taxon>Actinomycetes</taxon>
        <taxon>Mycobacteriales</taxon>
        <taxon>Gordoniaceae</taxon>
        <taxon>Gordonia</taxon>
    </lineage>
</organism>
<keyword evidence="1 2" id="KW-0238">DNA-binding</keyword>
<comment type="caution">
    <text evidence="4">The sequence shown here is derived from an EMBL/GenBank/DDBJ whole genome shotgun (WGS) entry which is preliminary data.</text>
</comment>
<sequence>MWQTSAVDDSTQQVDRRERLANTADARIFRTRTKLADALLSELRDDSKAISVGSVAARASVGRSTFYTHFATLDELVCYAVDLLFDGFGPDDLVSRRSAASSTRDGARAGFEDFLDRIEMRGRDLLKSRAPTVRVVVHERFAARFASNLQGVLVAEQLATGREWILAEYVAGGVTRVLVAWATGVGELDRFQAIDYIMDFMPSQIIEGTIAPPAESTSPREVPNLDD</sequence>